<organism evidence="8 9">
    <name type="scientific">Tegillarca granosa</name>
    <name type="common">Malaysian cockle</name>
    <name type="synonym">Anadara granosa</name>
    <dbReference type="NCBI Taxonomy" id="220873"/>
    <lineage>
        <taxon>Eukaryota</taxon>
        <taxon>Metazoa</taxon>
        <taxon>Spiralia</taxon>
        <taxon>Lophotrochozoa</taxon>
        <taxon>Mollusca</taxon>
        <taxon>Bivalvia</taxon>
        <taxon>Autobranchia</taxon>
        <taxon>Pteriomorphia</taxon>
        <taxon>Arcoida</taxon>
        <taxon>Arcoidea</taxon>
        <taxon>Arcidae</taxon>
        <taxon>Tegillarca</taxon>
    </lineage>
</organism>
<dbReference type="InterPro" id="IPR051022">
    <property type="entry name" value="Notch_Cell-Fate_Det"/>
</dbReference>
<keyword evidence="6" id="KW-0472">Membrane</keyword>
<comment type="caution">
    <text evidence="8">The sequence shown here is derived from an EMBL/GenBank/DDBJ whole genome shotgun (WGS) entry which is preliminary data.</text>
</comment>
<dbReference type="PANTHER" id="PTHR24049">
    <property type="entry name" value="CRUMBS FAMILY MEMBER"/>
    <property type="match status" value="1"/>
</dbReference>
<dbReference type="Gene3D" id="2.10.25.10">
    <property type="entry name" value="Laminin"/>
    <property type="match status" value="5"/>
</dbReference>
<evidence type="ECO:0000256" key="5">
    <source>
        <dbReference type="PROSITE-ProRule" id="PRU00076"/>
    </source>
</evidence>
<dbReference type="InterPro" id="IPR018097">
    <property type="entry name" value="EGF_Ca-bd_CS"/>
</dbReference>
<feature type="domain" description="EGF-like" evidence="7">
    <location>
        <begin position="44"/>
        <end position="80"/>
    </location>
</feature>
<feature type="domain" description="EGF-like" evidence="7">
    <location>
        <begin position="120"/>
        <end position="160"/>
    </location>
</feature>
<dbReference type="SUPFAM" id="SSF57196">
    <property type="entry name" value="EGF/Laminin"/>
    <property type="match status" value="5"/>
</dbReference>
<dbReference type="InterPro" id="IPR049883">
    <property type="entry name" value="NOTCH1_EGF-like"/>
</dbReference>
<feature type="transmembrane region" description="Helical" evidence="6">
    <location>
        <begin position="249"/>
        <end position="272"/>
    </location>
</feature>
<dbReference type="PROSITE" id="PS00022">
    <property type="entry name" value="EGF_1"/>
    <property type="match status" value="3"/>
</dbReference>
<evidence type="ECO:0000313" key="9">
    <source>
        <dbReference type="Proteomes" id="UP001217089"/>
    </source>
</evidence>
<keyword evidence="9" id="KW-1185">Reference proteome</keyword>
<feature type="disulfide bond" evidence="5">
    <location>
        <begin position="187"/>
        <end position="196"/>
    </location>
</feature>
<reference evidence="8 9" key="1">
    <citation type="submission" date="2022-12" db="EMBL/GenBank/DDBJ databases">
        <title>Chromosome-level genome of Tegillarca granosa.</title>
        <authorList>
            <person name="Kim J."/>
        </authorList>
    </citation>
    <scope>NUCLEOTIDE SEQUENCE [LARGE SCALE GENOMIC DNA]</scope>
    <source>
        <strain evidence="8">Teg-2019</strain>
        <tissue evidence="8">Adductor muscle</tissue>
    </source>
</reference>
<evidence type="ECO:0000256" key="3">
    <source>
        <dbReference type="ARBA" id="ARBA00022737"/>
    </source>
</evidence>
<keyword evidence="2" id="KW-0732">Signal</keyword>
<keyword evidence="6" id="KW-1133">Transmembrane helix</keyword>
<dbReference type="PROSITE" id="PS00010">
    <property type="entry name" value="ASX_HYDROXYL"/>
    <property type="match status" value="3"/>
</dbReference>
<dbReference type="PROSITE" id="PS01186">
    <property type="entry name" value="EGF_2"/>
    <property type="match status" value="3"/>
</dbReference>
<feature type="disulfide bond" evidence="5">
    <location>
        <begin position="166"/>
        <end position="176"/>
    </location>
</feature>
<comment type="caution">
    <text evidence="5">Lacks conserved residue(s) required for the propagation of feature annotation.</text>
</comment>
<feature type="domain" description="EGF-like" evidence="7">
    <location>
        <begin position="162"/>
        <end position="197"/>
    </location>
</feature>
<dbReference type="CDD" id="cd00054">
    <property type="entry name" value="EGF_CA"/>
    <property type="match status" value="4"/>
</dbReference>
<feature type="disulfide bond" evidence="5">
    <location>
        <begin position="150"/>
        <end position="159"/>
    </location>
</feature>
<keyword evidence="4 5" id="KW-1015">Disulfide bond</keyword>
<proteinExistence type="predicted"/>
<dbReference type="InterPro" id="IPR000152">
    <property type="entry name" value="EGF-type_Asp/Asn_hydroxyl_site"/>
</dbReference>
<keyword evidence="6" id="KW-0812">Transmembrane</keyword>
<keyword evidence="3" id="KW-0677">Repeat</keyword>
<feature type="disulfide bond" evidence="5">
    <location>
        <begin position="70"/>
        <end position="79"/>
    </location>
</feature>
<evidence type="ECO:0000313" key="8">
    <source>
        <dbReference type="EMBL" id="KAJ8300255.1"/>
    </source>
</evidence>
<evidence type="ECO:0000256" key="2">
    <source>
        <dbReference type="ARBA" id="ARBA00022729"/>
    </source>
</evidence>
<protein>
    <recommendedName>
        <fullName evidence="7">EGF-like domain-containing protein</fullName>
    </recommendedName>
</protein>
<evidence type="ECO:0000259" key="7">
    <source>
        <dbReference type="PROSITE" id="PS50026"/>
    </source>
</evidence>
<dbReference type="Pfam" id="PF00008">
    <property type="entry name" value="EGF"/>
    <property type="match status" value="2"/>
</dbReference>
<dbReference type="EMBL" id="JARBDR010000919">
    <property type="protein sequence ID" value="KAJ8300255.1"/>
    <property type="molecule type" value="Genomic_DNA"/>
</dbReference>
<gene>
    <name evidence="8" type="ORF">KUTeg_021774</name>
</gene>
<feature type="domain" description="EGF-like" evidence="7">
    <location>
        <begin position="199"/>
        <end position="235"/>
    </location>
</feature>
<evidence type="ECO:0000256" key="4">
    <source>
        <dbReference type="ARBA" id="ARBA00023157"/>
    </source>
</evidence>
<dbReference type="PROSITE" id="PS01187">
    <property type="entry name" value="EGF_CA"/>
    <property type="match status" value="1"/>
</dbReference>
<sequence length="312" mass="34341">MYHLMFKVWESCDNTPCENNGECHVTNVTNANGVRFTGDQCETNIDDCVVQPCLKNGTCIDLINDHLCNCTDGWDGTNCNIDRNECDTQPCQNGGQCENNEGSFRCNCYQTGYQGQLCQYPGPCASQPCHYINSDYCTQFIQNNSYICTCKSGWSGSNCDTDINECLNNPCKNGTCNNNNGSYSCACMPGFTGTNCDFDIDECATTPCKNGGKCINGLNKYTCNCSGTGELAYFIHDPQFQRLTPDNNLWIIVGPVVAGVLLIIVIGIVIFIMMARSKRATRGTYSPSRQEISGSRVELGNVMKPPPEERLI</sequence>
<feature type="domain" description="EGF-like" evidence="7">
    <location>
        <begin position="82"/>
        <end position="119"/>
    </location>
</feature>
<evidence type="ECO:0000256" key="1">
    <source>
        <dbReference type="ARBA" id="ARBA00022536"/>
    </source>
</evidence>
<dbReference type="Pfam" id="PF07645">
    <property type="entry name" value="EGF_CA"/>
    <property type="match status" value="2"/>
</dbReference>
<name>A0ABQ9E9W0_TEGGR</name>
<keyword evidence="1 5" id="KW-0245">EGF-like domain</keyword>
<dbReference type="Proteomes" id="UP001217089">
    <property type="component" value="Unassembled WGS sequence"/>
</dbReference>
<evidence type="ECO:0000256" key="6">
    <source>
        <dbReference type="SAM" id="Phobius"/>
    </source>
</evidence>
<dbReference type="PANTHER" id="PTHR24049:SF22">
    <property type="entry name" value="DROSOPHILA CRUMBS HOMOLOG"/>
    <property type="match status" value="1"/>
</dbReference>
<dbReference type="InterPro" id="IPR001881">
    <property type="entry name" value="EGF-like_Ca-bd_dom"/>
</dbReference>
<dbReference type="PRINTS" id="PR00010">
    <property type="entry name" value="EGFBLOOD"/>
</dbReference>
<dbReference type="SMART" id="SM00181">
    <property type="entry name" value="EGF"/>
    <property type="match status" value="5"/>
</dbReference>
<dbReference type="PROSITE" id="PS50026">
    <property type="entry name" value="EGF_3"/>
    <property type="match status" value="5"/>
</dbReference>
<dbReference type="SMART" id="SM00179">
    <property type="entry name" value="EGF_CA"/>
    <property type="match status" value="4"/>
</dbReference>
<accession>A0ABQ9E9W0</accession>
<dbReference type="InterPro" id="IPR000742">
    <property type="entry name" value="EGF"/>
</dbReference>